<evidence type="ECO:0000256" key="12">
    <source>
        <dbReference type="ARBA" id="ARBA00022801"/>
    </source>
</evidence>
<dbReference type="EC" id="2.7.13.3" evidence="5"/>
<dbReference type="Gene3D" id="1.10.287.130">
    <property type="match status" value="1"/>
</dbReference>
<keyword evidence="16 23" id="KW-1133">Transmembrane helix</keyword>
<comment type="catalytic activity">
    <reaction evidence="1">
        <text>ATP + protein L-histidine = ADP + protein N-phospho-L-histidine.</text>
        <dbReference type="EC" id="2.7.13.3"/>
    </reaction>
</comment>
<keyword evidence="7" id="KW-0597">Phosphoprotein</keyword>
<keyword evidence="18" id="KW-0346">Stress response</keyword>
<evidence type="ECO:0000313" key="26">
    <source>
        <dbReference type="EMBL" id="SHG32197.1"/>
    </source>
</evidence>
<evidence type="ECO:0000256" key="21">
    <source>
        <dbReference type="ARBA" id="ARBA00040454"/>
    </source>
</evidence>
<evidence type="ECO:0000256" key="19">
    <source>
        <dbReference type="ARBA" id="ARBA00023026"/>
    </source>
</evidence>
<dbReference type="SUPFAM" id="SSF47384">
    <property type="entry name" value="Homodimeric domain of signal transducing histidine kinase"/>
    <property type="match status" value="1"/>
</dbReference>
<evidence type="ECO:0000256" key="3">
    <source>
        <dbReference type="ARBA" id="ARBA00001946"/>
    </source>
</evidence>
<feature type="domain" description="Histidine kinase" evidence="24">
    <location>
        <begin position="238"/>
        <end position="454"/>
    </location>
</feature>
<keyword evidence="20" id="KW-0464">Manganese</keyword>
<evidence type="ECO:0000256" key="1">
    <source>
        <dbReference type="ARBA" id="ARBA00000085"/>
    </source>
</evidence>
<dbReference type="CDD" id="cd00075">
    <property type="entry name" value="HATPase"/>
    <property type="match status" value="1"/>
</dbReference>
<evidence type="ECO:0000256" key="7">
    <source>
        <dbReference type="ARBA" id="ARBA00022553"/>
    </source>
</evidence>
<dbReference type="InterPro" id="IPR005467">
    <property type="entry name" value="His_kinase_dom"/>
</dbReference>
<dbReference type="InterPro" id="IPR036890">
    <property type="entry name" value="HATPase_C_sf"/>
</dbReference>
<dbReference type="GO" id="GO:0005886">
    <property type="term" value="C:plasma membrane"/>
    <property type="evidence" value="ECO:0007669"/>
    <property type="project" value="UniProtKB-SubCell"/>
</dbReference>
<keyword evidence="11 26" id="KW-0418">Kinase</keyword>
<keyword evidence="27" id="KW-1185">Reference proteome</keyword>
<dbReference type="PANTHER" id="PTHR44936:SF9">
    <property type="entry name" value="SENSOR PROTEIN CREC"/>
    <property type="match status" value="1"/>
</dbReference>
<dbReference type="SMART" id="SM00304">
    <property type="entry name" value="HAMP"/>
    <property type="match status" value="1"/>
</dbReference>
<evidence type="ECO:0000259" key="24">
    <source>
        <dbReference type="PROSITE" id="PS50109"/>
    </source>
</evidence>
<dbReference type="GO" id="GO:0000155">
    <property type="term" value="F:phosphorelay sensor kinase activity"/>
    <property type="evidence" value="ECO:0007669"/>
    <property type="project" value="InterPro"/>
</dbReference>
<dbReference type="EMBL" id="FQVU01000002">
    <property type="protein sequence ID" value="SHG32197.1"/>
    <property type="molecule type" value="Genomic_DNA"/>
</dbReference>
<dbReference type="GO" id="GO:0004721">
    <property type="term" value="F:phosphoprotein phosphatase activity"/>
    <property type="evidence" value="ECO:0007669"/>
    <property type="project" value="UniProtKB-KW"/>
</dbReference>
<comment type="cofactor">
    <cofactor evidence="3">
        <name>Mg(2+)</name>
        <dbReference type="ChEBI" id="CHEBI:18420"/>
    </cofactor>
</comment>
<keyword evidence="15" id="KW-0904">Protein phosphatase</keyword>
<evidence type="ECO:0000256" key="18">
    <source>
        <dbReference type="ARBA" id="ARBA00023016"/>
    </source>
</evidence>
<evidence type="ECO:0000256" key="17">
    <source>
        <dbReference type="ARBA" id="ARBA00023012"/>
    </source>
</evidence>
<keyword evidence="9 23" id="KW-0812">Transmembrane</keyword>
<dbReference type="Pfam" id="PF00672">
    <property type="entry name" value="HAMP"/>
    <property type="match status" value="1"/>
</dbReference>
<name>A0A1M5IV46_9ACTN</name>
<evidence type="ECO:0000256" key="23">
    <source>
        <dbReference type="SAM" id="Phobius"/>
    </source>
</evidence>
<dbReference type="OrthoDB" id="3190394at2"/>
<dbReference type="InterPro" id="IPR036097">
    <property type="entry name" value="HisK_dim/P_sf"/>
</dbReference>
<sequence>MSRRRRTTLATRIALLSVGIVVVTALVAGVLATGLIRTSGADTGRRALARTADIAQTVTVDRPAAQRQVTTALRQARIRVGLVGARGRVRTNATLVRRALTPADLARLRSGAELSATRDAGGTTVFVEGRAVGDGRALVLVQARRDATAADERAIRRIALALLVAGAVAALLGFVVAWRLARPLRRTAAAAHSVAAGNRDVVLPAQGPREVVEVSDAVNGIAGALAHSEARQRDFLLSVSHDLRTPLTAISGYAESLADGIVPADETARVGAVVLGEARRLERLVGDLLDLARLGAQDFRVDLARVDLVALAGDAARVWQDRCAAAGVEFRLEAAAAELPARTDAVRVRQVLDGLFDNALRVTPAGRPVVLAVRTEPGAAVAEVRDGGPGLAPDDLAVAFEQGALYERYRGERRVGTGLGLAIVHGLVTRLGGTVEAGHAAEGGARFTVRLPPA</sequence>
<dbReference type="InterPro" id="IPR004358">
    <property type="entry name" value="Sig_transdc_His_kin-like_C"/>
</dbReference>
<dbReference type="PROSITE" id="PS50109">
    <property type="entry name" value="HIS_KIN"/>
    <property type="match status" value="1"/>
</dbReference>
<keyword evidence="19" id="KW-0843">Virulence</keyword>
<evidence type="ECO:0000256" key="20">
    <source>
        <dbReference type="ARBA" id="ARBA00023211"/>
    </source>
</evidence>
<evidence type="ECO:0000256" key="5">
    <source>
        <dbReference type="ARBA" id="ARBA00012438"/>
    </source>
</evidence>
<keyword evidence="12" id="KW-0378">Hydrolase</keyword>
<dbReference type="Pfam" id="PF00512">
    <property type="entry name" value="HisKA"/>
    <property type="match status" value="1"/>
</dbReference>
<keyword evidence="17" id="KW-0902">Two-component regulatory system</keyword>
<dbReference type="STRING" id="1206085.SAMN05443575_2014"/>
<dbReference type="PANTHER" id="PTHR44936">
    <property type="entry name" value="SENSOR PROTEIN CREC"/>
    <property type="match status" value="1"/>
</dbReference>
<keyword evidence="8" id="KW-0808">Transferase</keyword>
<dbReference type="SMART" id="SM00388">
    <property type="entry name" value="HisKA"/>
    <property type="match status" value="1"/>
</dbReference>
<feature type="transmembrane region" description="Helical" evidence="23">
    <location>
        <begin position="158"/>
        <end position="178"/>
    </location>
</feature>
<evidence type="ECO:0000256" key="16">
    <source>
        <dbReference type="ARBA" id="ARBA00022989"/>
    </source>
</evidence>
<dbReference type="Pfam" id="PF02518">
    <property type="entry name" value="HATPase_c"/>
    <property type="match status" value="1"/>
</dbReference>
<dbReference type="Gene3D" id="3.30.565.10">
    <property type="entry name" value="Histidine kinase-like ATPase, C-terminal domain"/>
    <property type="match status" value="1"/>
</dbReference>
<dbReference type="InterPro" id="IPR003594">
    <property type="entry name" value="HATPase_dom"/>
</dbReference>
<evidence type="ECO:0000256" key="10">
    <source>
        <dbReference type="ARBA" id="ARBA00022741"/>
    </source>
</evidence>
<dbReference type="PRINTS" id="PR00344">
    <property type="entry name" value="BCTRLSENSOR"/>
</dbReference>
<evidence type="ECO:0000256" key="11">
    <source>
        <dbReference type="ARBA" id="ARBA00022777"/>
    </source>
</evidence>
<evidence type="ECO:0000256" key="13">
    <source>
        <dbReference type="ARBA" id="ARBA00022840"/>
    </source>
</evidence>
<gene>
    <name evidence="26" type="ORF">SAMN05443575_2014</name>
</gene>
<dbReference type="InterPro" id="IPR050980">
    <property type="entry name" value="2C_sensor_his_kinase"/>
</dbReference>
<evidence type="ECO:0000256" key="6">
    <source>
        <dbReference type="ARBA" id="ARBA00022475"/>
    </source>
</evidence>
<evidence type="ECO:0000256" key="14">
    <source>
        <dbReference type="ARBA" id="ARBA00022842"/>
    </source>
</evidence>
<evidence type="ECO:0000256" key="4">
    <source>
        <dbReference type="ARBA" id="ARBA00004651"/>
    </source>
</evidence>
<dbReference type="InterPro" id="IPR003660">
    <property type="entry name" value="HAMP_dom"/>
</dbReference>
<dbReference type="GO" id="GO:0005524">
    <property type="term" value="F:ATP binding"/>
    <property type="evidence" value="ECO:0007669"/>
    <property type="project" value="UniProtKB-KW"/>
</dbReference>
<protein>
    <recommendedName>
        <fullName evidence="21">Signal transduction histidine-protein kinase/phosphatase MprB</fullName>
        <ecNumber evidence="5">2.7.13.3</ecNumber>
    </recommendedName>
    <alternativeName>
        <fullName evidence="22">Mycobacterial persistence regulator B</fullName>
    </alternativeName>
</protein>
<dbReference type="InterPro" id="IPR003661">
    <property type="entry name" value="HisK_dim/P_dom"/>
</dbReference>
<dbReference type="CDD" id="cd00082">
    <property type="entry name" value="HisKA"/>
    <property type="match status" value="1"/>
</dbReference>
<keyword evidence="10" id="KW-0547">Nucleotide-binding</keyword>
<evidence type="ECO:0000259" key="25">
    <source>
        <dbReference type="PROSITE" id="PS50885"/>
    </source>
</evidence>
<evidence type="ECO:0000256" key="8">
    <source>
        <dbReference type="ARBA" id="ARBA00022679"/>
    </source>
</evidence>
<keyword evidence="14" id="KW-0460">Magnesium</keyword>
<comment type="subcellular location">
    <subcellularLocation>
        <location evidence="4">Cell membrane</location>
        <topology evidence="4">Multi-pass membrane protein</topology>
    </subcellularLocation>
</comment>
<dbReference type="Gene3D" id="6.10.340.10">
    <property type="match status" value="1"/>
</dbReference>
<reference evidence="26 27" key="1">
    <citation type="submission" date="2016-11" db="EMBL/GenBank/DDBJ databases">
        <authorList>
            <person name="Jaros S."/>
            <person name="Januszkiewicz K."/>
            <person name="Wedrychowicz H."/>
        </authorList>
    </citation>
    <scope>NUCLEOTIDE SEQUENCE [LARGE SCALE GENOMIC DNA]</scope>
    <source>
        <strain evidence="26 27">DSM 45627</strain>
    </source>
</reference>
<comment type="cofactor">
    <cofactor evidence="2">
        <name>Mn(2+)</name>
        <dbReference type="ChEBI" id="CHEBI:29035"/>
    </cofactor>
</comment>
<evidence type="ECO:0000313" key="27">
    <source>
        <dbReference type="Proteomes" id="UP000186132"/>
    </source>
</evidence>
<feature type="domain" description="HAMP" evidence="25">
    <location>
        <begin position="178"/>
        <end position="230"/>
    </location>
</feature>
<keyword evidence="13" id="KW-0067">ATP-binding</keyword>
<proteinExistence type="predicted"/>
<accession>A0A1M5IV46</accession>
<dbReference type="FunFam" id="1.10.287.130:FF:000001">
    <property type="entry name" value="Two-component sensor histidine kinase"/>
    <property type="match status" value="1"/>
</dbReference>
<dbReference type="AlphaFoldDB" id="A0A1M5IV46"/>
<dbReference type="SMART" id="SM00387">
    <property type="entry name" value="HATPase_c"/>
    <property type="match status" value="1"/>
</dbReference>
<dbReference type="PROSITE" id="PS50885">
    <property type="entry name" value="HAMP"/>
    <property type="match status" value="1"/>
</dbReference>
<evidence type="ECO:0000256" key="22">
    <source>
        <dbReference type="ARBA" id="ARBA00041776"/>
    </source>
</evidence>
<keyword evidence="6" id="KW-1003">Cell membrane</keyword>
<keyword evidence="23" id="KW-0472">Membrane</keyword>
<dbReference type="SUPFAM" id="SSF55874">
    <property type="entry name" value="ATPase domain of HSP90 chaperone/DNA topoisomerase II/histidine kinase"/>
    <property type="match status" value="1"/>
</dbReference>
<evidence type="ECO:0000256" key="2">
    <source>
        <dbReference type="ARBA" id="ARBA00001936"/>
    </source>
</evidence>
<dbReference type="Proteomes" id="UP000186132">
    <property type="component" value="Unassembled WGS sequence"/>
</dbReference>
<evidence type="ECO:0000256" key="15">
    <source>
        <dbReference type="ARBA" id="ARBA00022912"/>
    </source>
</evidence>
<evidence type="ECO:0000256" key="9">
    <source>
        <dbReference type="ARBA" id="ARBA00022692"/>
    </source>
</evidence>
<organism evidence="26 27">
    <name type="scientific">Jatrophihabitans endophyticus</name>
    <dbReference type="NCBI Taxonomy" id="1206085"/>
    <lineage>
        <taxon>Bacteria</taxon>
        <taxon>Bacillati</taxon>
        <taxon>Actinomycetota</taxon>
        <taxon>Actinomycetes</taxon>
        <taxon>Jatrophihabitantales</taxon>
        <taxon>Jatrophihabitantaceae</taxon>
        <taxon>Jatrophihabitans</taxon>
    </lineage>
</organism>
<dbReference type="RefSeq" id="WP_073389281.1">
    <property type="nucleotide sequence ID" value="NZ_FQVU01000002.1"/>
</dbReference>